<dbReference type="InterPro" id="IPR050859">
    <property type="entry name" value="Class-I_PLP-dep_aminotransf"/>
</dbReference>
<dbReference type="InterPro" id="IPR004839">
    <property type="entry name" value="Aminotransferase_I/II_large"/>
</dbReference>
<feature type="domain" description="Aminotransferase class I/classII large" evidence="5">
    <location>
        <begin position="45"/>
        <end position="382"/>
    </location>
</feature>
<dbReference type="InterPro" id="IPR015422">
    <property type="entry name" value="PyrdxlP-dep_Trfase_small"/>
</dbReference>
<protein>
    <submittedName>
        <fullName evidence="6">Aspartate aminotransferase</fullName>
    </submittedName>
</protein>
<dbReference type="CDD" id="cd00609">
    <property type="entry name" value="AAT_like"/>
    <property type="match status" value="1"/>
</dbReference>
<keyword evidence="3 6" id="KW-0808">Transferase</keyword>
<dbReference type="RefSeq" id="WP_099381920.1">
    <property type="nucleotide sequence ID" value="NZ_PEBD01000004.1"/>
</dbReference>
<dbReference type="PANTHER" id="PTHR42790:SF19">
    <property type="entry name" value="KYNURENINE_ALPHA-AMINOADIPATE AMINOTRANSFERASE, MITOCHONDRIAL"/>
    <property type="match status" value="1"/>
</dbReference>
<evidence type="ECO:0000259" key="5">
    <source>
        <dbReference type="Pfam" id="PF00155"/>
    </source>
</evidence>
<name>A0A2G3PUX0_WILMA</name>
<dbReference type="Gene3D" id="3.40.640.10">
    <property type="entry name" value="Type I PLP-dependent aspartate aminotransferase-like (Major domain)"/>
    <property type="match status" value="1"/>
</dbReference>
<dbReference type="SUPFAM" id="SSF53383">
    <property type="entry name" value="PLP-dependent transferases"/>
    <property type="match status" value="1"/>
</dbReference>
<dbReference type="GO" id="GO:0008483">
    <property type="term" value="F:transaminase activity"/>
    <property type="evidence" value="ECO:0007669"/>
    <property type="project" value="UniProtKB-KW"/>
</dbReference>
<accession>A0A2G3PUX0</accession>
<dbReference type="AlphaFoldDB" id="A0A2G3PUX0"/>
<dbReference type="GO" id="GO:0030170">
    <property type="term" value="F:pyridoxal phosphate binding"/>
    <property type="evidence" value="ECO:0007669"/>
    <property type="project" value="InterPro"/>
</dbReference>
<dbReference type="PANTHER" id="PTHR42790">
    <property type="entry name" value="AMINOTRANSFERASE"/>
    <property type="match status" value="1"/>
</dbReference>
<dbReference type="Gene3D" id="3.90.1150.10">
    <property type="entry name" value="Aspartate Aminotransferase, domain 1"/>
    <property type="match status" value="1"/>
</dbReference>
<evidence type="ECO:0000313" key="7">
    <source>
        <dbReference type="Proteomes" id="UP000225108"/>
    </source>
</evidence>
<evidence type="ECO:0000256" key="2">
    <source>
        <dbReference type="ARBA" id="ARBA00022576"/>
    </source>
</evidence>
<reference evidence="6 7" key="1">
    <citation type="submission" date="2017-10" db="EMBL/GenBank/DDBJ databases">
        <title>The draft genome sequence of Williamsia sp. BULT 1.1 isolated from the semi-arid grassland soils from South Africa.</title>
        <authorList>
            <person name="Kabwe M.H."/>
            <person name="Govender N."/>
            <person name="Mutseka Lunga P."/>
            <person name="Vikram S."/>
            <person name="Makhalanyane T.P."/>
        </authorList>
    </citation>
    <scope>NUCLEOTIDE SEQUENCE [LARGE SCALE GENOMIC DNA]</scope>
    <source>
        <strain evidence="6 7">BULT 1.1</strain>
    </source>
</reference>
<organism evidence="6 7">
    <name type="scientific">Williamsia marianensis</name>
    <dbReference type="NCBI Taxonomy" id="85044"/>
    <lineage>
        <taxon>Bacteria</taxon>
        <taxon>Bacillati</taxon>
        <taxon>Actinomycetota</taxon>
        <taxon>Actinomycetes</taxon>
        <taxon>Mycobacteriales</taxon>
        <taxon>Nocardiaceae</taxon>
        <taxon>Williamsia</taxon>
    </lineage>
</organism>
<dbReference type="GO" id="GO:1901605">
    <property type="term" value="P:alpha-amino acid metabolic process"/>
    <property type="evidence" value="ECO:0007669"/>
    <property type="project" value="TreeGrafter"/>
</dbReference>
<keyword evidence="4" id="KW-0663">Pyridoxal phosphate</keyword>
<evidence type="ECO:0000313" key="6">
    <source>
        <dbReference type="EMBL" id="PHV68832.1"/>
    </source>
</evidence>
<dbReference type="EMBL" id="PEBD01000004">
    <property type="protein sequence ID" value="PHV68832.1"/>
    <property type="molecule type" value="Genomic_DNA"/>
</dbReference>
<dbReference type="InterPro" id="IPR015424">
    <property type="entry name" value="PyrdxlP-dep_Trfase"/>
</dbReference>
<gene>
    <name evidence="6" type="ORF">CSW57_06695</name>
</gene>
<dbReference type="Proteomes" id="UP000225108">
    <property type="component" value="Unassembled WGS sequence"/>
</dbReference>
<evidence type="ECO:0000256" key="4">
    <source>
        <dbReference type="ARBA" id="ARBA00022898"/>
    </source>
</evidence>
<evidence type="ECO:0000256" key="1">
    <source>
        <dbReference type="ARBA" id="ARBA00001933"/>
    </source>
</evidence>
<sequence>MVVLSPRYEASHALANVRGSAIRDLLKLTEQPNVLSMAGGLPATELIPTQRIAESAAQIIADSTALQYTVSAGVSSCREVVAEYTGTDDPGRVLLTHGSQQALFLLAHALVNPGDLVIVDDPVYVGALQVFQSVRARVRALPITPNGIDVGLLREWLLEGERPRIVHTVSNFHNPGGVSASDENRVELARLADEFGFVVVEDDPYGKLRFSGTEVRPIAAHSDRVVLLGTASKVLAPALRVGWMSGPPEVVALVERLRQGADLCGSTFSQLMVADLLADREWFSGHIADVCSEYYSRATALTESLQRTFGEAAQFTAPEGGMFCWVRLPGIDTTELLPAALDVGVAFVPGAAFAVDADFGNCLRLSFATLPPDQLAEGVRRLAVAYELVQSAQ</sequence>
<proteinExistence type="predicted"/>
<keyword evidence="2 6" id="KW-0032">Aminotransferase</keyword>
<comment type="caution">
    <text evidence="6">The sequence shown here is derived from an EMBL/GenBank/DDBJ whole genome shotgun (WGS) entry which is preliminary data.</text>
</comment>
<comment type="cofactor">
    <cofactor evidence="1">
        <name>pyridoxal 5'-phosphate</name>
        <dbReference type="ChEBI" id="CHEBI:597326"/>
    </cofactor>
</comment>
<evidence type="ECO:0000256" key="3">
    <source>
        <dbReference type="ARBA" id="ARBA00022679"/>
    </source>
</evidence>
<dbReference type="InterPro" id="IPR015421">
    <property type="entry name" value="PyrdxlP-dep_Trfase_major"/>
</dbReference>
<dbReference type="Pfam" id="PF00155">
    <property type="entry name" value="Aminotran_1_2"/>
    <property type="match status" value="1"/>
</dbReference>